<reference evidence="2" key="1">
    <citation type="journal article" date="2022" name="Int. J. Mol. Sci.">
        <title>Draft Genome of Tanacetum Coccineum: Genomic Comparison of Closely Related Tanacetum-Family Plants.</title>
        <authorList>
            <person name="Yamashiro T."/>
            <person name="Shiraishi A."/>
            <person name="Nakayama K."/>
            <person name="Satake H."/>
        </authorList>
    </citation>
    <scope>NUCLEOTIDE SEQUENCE</scope>
</reference>
<dbReference type="Proteomes" id="UP001151760">
    <property type="component" value="Unassembled WGS sequence"/>
</dbReference>
<dbReference type="Gene3D" id="3.30.70.260">
    <property type="match status" value="1"/>
</dbReference>
<accession>A0ABQ5J208</accession>
<organism evidence="2 3">
    <name type="scientific">Tanacetum coccineum</name>
    <dbReference type="NCBI Taxonomy" id="301880"/>
    <lineage>
        <taxon>Eukaryota</taxon>
        <taxon>Viridiplantae</taxon>
        <taxon>Streptophyta</taxon>
        <taxon>Embryophyta</taxon>
        <taxon>Tracheophyta</taxon>
        <taxon>Spermatophyta</taxon>
        <taxon>Magnoliopsida</taxon>
        <taxon>eudicotyledons</taxon>
        <taxon>Gunneridae</taxon>
        <taxon>Pentapetalae</taxon>
        <taxon>asterids</taxon>
        <taxon>campanulids</taxon>
        <taxon>Asterales</taxon>
        <taxon>Asteraceae</taxon>
        <taxon>Asteroideae</taxon>
        <taxon>Anthemideae</taxon>
        <taxon>Anthemidinae</taxon>
        <taxon>Tanacetum</taxon>
    </lineage>
</organism>
<reference evidence="2" key="2">
    <citation type="submission" date="2022-01" db="EMBL/GenBank/DDBJ databases">
        <authorList>
            <person name="Yamashiro T."/>
            <person name="Shiraishi A."/>
            <person name="Satake H."/>
            <person name="Nakayama K."/>
        </authorList>
    </citation>
    <scope>NUCLEOTIDE SEQUENCE</scope>
</reference>
<comment type="caution">
    <text evidence="2">The sequence shown here is derived from an EMBL/GenBank/DDBJ whole genome shotgun (WGS) entry which is preliminary data.</text>
</comment>
<evidence type="ECO:0000313" key="2">
    <source>
        <dbReference type="EMBL" id="GJU06025.1"/>
    </source>
</evidence>
<gene>
    <name evidence="2" type="ORF">Tco_1122455</name>
</gene>
<keyword evidence="3" id="KW-1185">Reference proteome</keyword>
<evidence type="ECO:0000313" key="3">
    <source>
        <dbReference type="Proteomes" id="UP001151760"/>
    </source>
</evidence>
<dbReference type="InterPro" id="IPR045865">
    <property type="entry name" value="ACT-like_dom_sf"/>
</dbReference>
<dbReference type="InterPro" id="IPR002912">
    <property type="entry name" value="ACT_dom"/>
</dbReference>
<name>A0ABQ5J208_9ASTR</name>
<dbReference type="Pfam" id="PF01842">
    <property type="entry name" value="ACT"/>
    <property type="match status" value="1"/>
</dbReference>
<dbReference type="SUPFAM" id="SSF55021">
    <property type="entry name" value="ACT-like"/>
    <property type="match status" value="1"/>
</dbReference>
<protein>
    <recommendedName>
        <fullName evidence="1">ACT domain-containing protein</fullName>
    </recommendedName>
</protein>
<proteinExistence type="predicted"/>
<evidence type="ECO:0000259" key="1">
    <source>
        <dbReference type="Pfam" id="PF01842"/>
    </source>
</evidence>
<dbReference type="EMBL" id="BQNB010021399">
    <property type="protein sequence ID" value="GJU06025.1"/>
    <property type="molecule type" value="Genomic_DNA"/>
</dbReference>
<feature type="domain" description="ACT" evidence="1">
    <location>
        <begin position="106"/>
        <end position="155"/>
    </location>
</feature>
<sequence>MVGHYEHALGVLKELKLYVTLAEKLHNLAVELVADGSGVGSVKMTYTSSRAMVGKGIRINEEQFILDGSSEKPLVTIKVQIANVESCFATAVFKPGEIKVEGIPHLSKVASILGEENLNISSMSVRSITQRNQAVMVIGVNGKPSNEALKKIDEILAVEEFVFLVLYAKRSSLHGDIAVQSVQEL</sequence>